<gene>
    <name evidence="3" type="ORF">ACJIZ3_021395</name>
</gene>
<reference evidence="3 4" key="1">
    <citation type="submission" date="2024-12" db="EMBL/GenBank/DDBJ databases">
        <title>The unique morphological basis and parallel evolutionary history of personate flowers in Penstemon.</title>
        <authorList>
            <person name="Depatie T.H."/>
            <person name="Wessinger C.A."/>
        </authorList>
    </citation>
    <scope>NUCLEOTIDE SEQUENCE [LARGE SCALE GENOMIC DNA]</scope>
    <source>
        <strain evidence="3">WTNN_2</strain>
        <tissue evidence="3">Leaf</tissue>
    </source>
</reference>
<proteinExistence type="predicted"/>
<keyword evidence="4" id="KW-1185">Reference proteome</keyword>
<comment type="caution">
    <text evidence="3">The sequence shown here is derived from an EMBL/GenBank/DDBJ whole genome shotgun (WGS) entry which is preliminary data.</text>
</comment>
<dbReference type="SMART" id="SM00886">
    <property type="entry name" value="Dabb"/>
    <property type="match status" value="2"/>
</dbReference>
<dbReference type="Pfam" id="PF07876">
    <property type="entry name" value="Dabb"/>
    <property type="match status" value="2"/>
</dbReference>
<dbReference type="InterPro" id="IPR011008">
    <property type="entry name" value="Dimeric_a/b-barrel"/>
</dbReference>
<name>A0ABD3SL94_9LAMI</name>
<dbReference type="Gene3D" id="3.30.70.100">
    <property type="match status" value="2"/>
</dbReference>
<protein>
    <recommendedName>
        <fullName evidence="2">Stress-response A/B barrel domain-containing protein</fullName>
    </recommendedName>
</protein>
<accession>A0ABD3SL94</accession>
<feature type="domain" description="Stress-response A/B barrel" evidence="2">
    <location>
        <begin position="56"/>
        <end position="150"/>
    </location>
</feature>
<evidence type="ECO:0000313" key="4">
    <source>
        <dbReference type="Proteomes" id="UP001634393"/>
    </source>
</evidence>
<dbReference type="InterPro" id="IPR013097">
    <property type="entry name" value="Dabb"/>
</dbReference>
<feature type="domain" description="Stress-response A/B barrel" evidence="2">
    <location>
        <begin position="166"/>
        <end position="257"/>
    </location>
</feature>
<dbReference type="EMBL" id="JBJXBP010000006">
    <property type="protein sequence ID" value="KAL3825366.1"/>
    <property type="molecule type" value="Genomic_DNA"/>
</dbReference>
<dbReference type="AlphaFoldDB" id="A0ABD3SL94"/>
<sequence>MLCVRAAAVKHFPSSITPFRHSAASFRHSAAFFRRKSPSISSIRMSSSQSDSNQIVEHIVLFKVKPSVDPSAVSAMLTNLNSLSSLDTVLHLSVAPVSRCRSKTLSFTHMLHSRYRSKSDLATYTDHPEHVRVVVNYVRPVVEDTMAVDWVAEDFSGPVEIPPGSAARFTILKLKEEGSKSEVLKVVRGVKDKFPSIEQLTVGENFSPARAKGYSICSVAVFKGVEELEGLESETEIANMEKDKVREFLDGVVVLDFVVPSAVQSASL</sequence>
<evidence type="ECO:0000259" key="2">
    <source>
        <dbReference type="PROSITE" id="PS51502"/>
    </source>
</evidence>
<dbReference type="PROSITE" id="PS51502">
    <property type="entry name" value="S_R_A_B_BARREL"/>
    <property type="match status" value="2"/>
</dbReference>
<evidence type="ECO:0000256" key="1">
    <source>
        <dbReference type="ARBA" id="ARBA00011738"/>
    </source>
</evidence>
<comment type="subunit">
    <text evidence="1">Homodimer.</text>
</comment>
<dbReference type="InterPro" id="IPR044662">
    <property type="entry name" value="HS1/DABB1-like"/>
</dbReference>
<dbReference type="PANTHER" id="PTHR33178:SF3">
    <property type="entry name" value="STRESS-RESPONSE A_B BARREL DOMAIN-CONTAINING PROTEIN UP3"/>
    <property type="match status" value="1"/>
</dbReference>
<organism evidence="3 4">
    <name type="scientific">Penstemon smallii</name>
    <dbReference type="NCBI Taxonomy" id="265156"/>
    <lineage>
        <taxon>Eukaryota</taxon>
        <taxon>Viridiplantae</taxon>
        <taxon>Streptophyta</taxon>
        <taxon>Embryophyta</taxon>
        <taxon>Tracheophyta</taxon>
        <taxon>Spermatophyta</taxon>
        <taxon>Magnoliopsida</taxon>
        <taxon>eudicotyledons</taxon>
        <taxon>Gunneridae</taxon>
        <taxon>Pentapetalae</taxon>
        <taxon>asterids</taxon>
        <taxon>lamiids</taxon>
        <taxon>Lamiales</taxon>
        <taxon>Plantaginaceae</taxon>
        <taxon>Cheloneae</taxon>
        <taxon>Penstemon</taxon>
    </lineage>
</organism>
<dbReference type="Proteomes" id="UP001634393">
    <property type="component" value="Unassembled WGS sequence"/>
</dbReference>
<dbReference type="SUPFAM" id="SSF54909">
    <property type="entry name" value="Dimeric alpha+beta barrel"/>
    <property type="match status" value="2"/>
</dbReference>
<evidence type="ECO:0000313" key="3">
    <source>
        <dbReference type="EMBL" id="KAL3825366.1"/>
    </source>
</evidence>
<dbReference type="PANTHER" id="PTHR33178">
    <property type="match status" value="1"/>
</dbReference>